<dbReference type="Gene3D" id="1.20.1260.10">
    <property type="match status" value="1"/>
</dbReference>
<dbReference type="EMBL" id="JACBXS010000039">
    <property type="protein sequence ID" value="NYS26279.1"/>
    <property type="molecule type" value="Genomic_DNA"/>
</dbReference>
<evidence type="ECO:0000259" key="2">
    <source>
        <dbReference type="Pfam" id="PF03713"/>
    </source>
</evidence>
<feature type="compositionally biased region" description="Basic residues" evidence="1">
    <location>
        <begin position="33"/>
        <end position="46"/>
    </location>
</feature>
<comment type="caution">
    <text evidence="3">The sequence shown here is derived from an EMBL/GenBank/DDBJ whole genome shotgun (WGS) entry which is preliminary data.</text>
</comment>
<sequence length="145" mass="15007">MQIKPKAVGVFAAGALVGALALGGIGLASSHGHGMHGAHGHMGHGAHHGDAHGATPIPADATDATRAYIAANDAMHADMAIAFTNDPDVDFILGMIPHHEGAVAMAQIVLEYGEDAAVRELAEEIIAAQEEEIAWMRAWLADRGH</sequence>
<dbReference type="PANTHER" id="PTHR36933">
    <property type="entry name" value="SLL0788 PROTEIN"/>
    <property type="match status" value="1"/>
</dbReference>
<organism evidence="3 4">
    <name type="scientific">Rhabdonatronobacter sediminivivens</name>
    <dbReference type="NCBI Taxonomy" id="2743469"/>
    <lineage>
        <taxon>Bacteria</taxon>
        <taxon>Pseudomonadati</taxon>
        <taxon>Pseudomonadota</taxon>
        <taxon>Alphaproteobacteria</taxon>
        <taxon>Rhodobacterales</taxon>
        <taxon>Paracoccaceae</taxon>
        <taxon>Rhabdonatronobacter</taxon>
    </lineage>
</organism>
<protein>
    <submittedName>
        <fullName evidence="3">DUF305 domain-containing protein</fullName>
    </submittedName>
</protein>
<dbReference type="Proteomes" id="UP000529417">
    <property type="component" value="Unassembled WGS sequence"/>
</dbReference>
<dbReference type="InterPro" id="IPR012347">
    <property type="entry name" value="Ferritin-like"/>
</dbReference>
<reference evidence="3 4" key="1">
    <citation type="journal article" date="2000" name="Arch. Microbiol.">
        <title>Rhodobaca bogoriensis gen. nov. and sp. nov., an alkaliphilic purple nonsulfur bacterium from African Rift Valley soda lakes.</title>
        <authorList>
            <person name="Milford A.D."/>
            <person name="Achenbach L.A."/>
            <person name="Jung D.O."/>
            <person name="Madigan M.T."/>
        </authorList>
    </citation>
    <scope>NUCLEOTIDE SEQUENCE [LARGE SCALE GENOMIC DNA]</scope>
    <source>
        <strain evidence="3 4">2376</strain>
    </source>
</reference>
<dbReference type="RefSeq" id="WP_179907075.1">
    <property type="nucleotide sequence ID" value="NZ_JACBXS010000039.1"/>
</dbReference>
<accession>A0A7Z0I2F4</accession>
<dbReference type="PANTHER" id="PTHR36933:SF1">
    <property type="entry name" value="SLL0788 PROTEIN"/>
    <property type="match status" value="1"/>
</dbReference>
<feature type="region of interest" description="Disordered" evidence="1">
    <location>
        <begin position="33"/>
        <end position="57"/>
    </location>
</feature>
<dbReference type="InterPro" id="IPR005183">
    <property type="entry name" value="DUF305_CopM-like"/>
</dbReference>
<name>A0A7Z0I2F4_9RHOB</name>
<feature type="domain" description="DUF305" evidence="2">
    <location>
        <begin position="65"/>
        <end position="140"/>
    </location>
</feature>
<evidence type="ECO:0000256" key="1">
    <source>
        <dbReference type="SAM" id="MobiDB-lite"/>
    </source>
</evidence>
<dbReference type="AlphaFoldDB" id="A0A7Z0I2F4"/>
<proteinExistence type="predicted"/>
<evidence type="ECO:0000313" key="4">
    <source>
        <dbReference type="Proteomes" id="UP000529417"/>
    </source>
</evidence>
<dbReference type="Pfam" id="PF03713">
    <property type="entry name" value="DUF305"/>
    <property type="match status" value="1"/>
</dbReference>
<keyword evidence="4" id="KW-1185">Reference proteome</keyword>
<evidence type="ECO:0000313" key="3">
    <source>
        <dbReference type="EMBL" id="NYS26279.1"/>
    </source>
</evidence>
<gene>
    <name evidence="3" type="ORF">HUK65_14915</name>
</gene>